<feature type="domain" description="Schizont-infected cell agglutination extracellular beta" evidence="1">
    <location>
        <begin position="1424"/>
        <end position="1594"/>
    </location>
</feature>
<organism evidence="4 5">
    <name type="scientific">Plasmodium knowlesi (strain H)</name>
    <dbReference type="NCBI Taxonomy" id="5851"/>
    <lineage>
        <taxon>Eukaryota</taxon>
        <taxon>Sar</taxon>
        <taxon>Alveolata</taxon>
        <taxon>Apicomplexa</taxon>
        <taxon>Aconoidasida</taxon>
        <taxon>Haemosporida</taxon>
        <taxon>Plasmodiidae</taxon>
        <taxon>Plasmodium</taxon>
        <taxon>Plasmodium (Plasmodium)</taxon>
    </lineage>
</organism>
<feature type="domain" description="Schizont-infected cell agglutination extracellular alpha" evidence="3">
    <location>
        <begin position="18"/>
        <end position="202"/>
    </location>
</feature>
<dbReference type="Pfam" id="PF12887">
    <property type="entry name" value="SICA_alpha"/>
    <property type="match status" value="1"/>
</dbReference>
<evidence type="ECO:0000313" key="5">
    <source>
        <dbReference type="Proteomes" id="UP000182142"/>
    </source>
</evidence>
<protein>
    <submittedName>
        <fullName evidence="4">SICAvar, type I</fullName>
    </submittedName>
</protein>
<dbReference type="InterPro" id="IPR024285">
    <property type="entry name" value="SICA_extracell_b"/>
</dbReference>
<dbReference type="InterPro" id="IPR024288">
    <property type="entry name" value="SICA_C"/>
</dbReference>
<feature type="domain" description="Schizont-infected cell agglutination extracellular beta" evidence="1">
    <location>
        <begin position="1217"/>
        <end position="1387"/>
    </location>
</feature>
<feature type="domain" description="Schizont-infected cell agglutination extracellular beta" evidence="1">
    <location>
        <begin position="797"/>
        <end position="947"/>
    </location>
</feature>
<feature type="domain" description="Schizont-infected cell agglutination extracellular beta" evidence="1">
    <location>
        <begin position="1874"/>
        <end position="2064"/>
    </location>
</feature>
<reference evidence="5" key="1">
    <citation type="submission" date="2016-05" db="EMBL/GenBank/DDBJ databases">
        <authorList>
            <person name="Sharaf H."/>
        </authorList>
    </citation>
    <scope>NUCLEOTIDE SEQUENCE [LARGE SCALE GENOMIC DNA]</scope>
    <source>
        <strain evidence="5">H</strain>
    </source>
</reference>
<evidence type="ECO:0000313" key="4">
    <source>
        <dbReference type="EMBL" id="SBO28173.1"/>
    </source>
</evidence>
<dbReference type="EMBL" id="CWHR02000015">
    <property type="protein sequence ID" value="SBO28173.1"/>
    <property type="molecule type" value="Genomic_DNA"/>
</dbReference>
<proteinExistence type="predicted"/>
<feature type="domain" description="Schizont-infected cell agglutination extracellular beta" evidence="1">
    <location>
        <begin position="1634"/>
        <end position="1823"/>
    </location>
</feature>
<dbReference type="Proteomes" id="UP000182142">
    <property type="component" value="Unassembled WGS sequence"/>
</dbReference>
<evidence type="ECO:0000259" key="3">
    <source>
        <dbReference type="Pfam" id="PF12887"/>
    </source>
</evidence>
<feature type="domain" description="Schizont-infected cell agglutination C-terminal" evidence="2">
    <location>
        <begin position="2123"/>
        <end position="2265"/>
    </location>
</feature>
<dbReference type="Pfam" id="PF12878">
    <property type="entry name" value="SICA_beta"/>
    <property type="match status" value="8"/>
</dbReference>
<accession>A0A1A7W171</accession>
<name>A0A1A7W171_PLAKH</name>
<dbReference type="InterPro" id="IPR024290">
    <property type="entry name" value="SICA_extracell_a"/>
</dbReference>
<feature type="domain" description="Schizont-infected cell agglutination extracellular beta" evidence="1">
    <location>
        <begin position="987"/>
        <end position="1159"/>
    </location>
</feature>
<feature type="domain" description="Schizont-infected cell agglutination extracellular beta" evidence="1">
    <location>
        <begin position="377"/>
        <end position="539"/>
    </location>
</feature>
<feature type="domain" description="Schizont-infected cell agglutination extracellular beta" evidence="1">
    <location>
        <begin position="577"/>
        <end position="754"/>
    </location>
</feature>
<sequence>MVSSGNSVAGGAGGGSTSLMEAWLEKLRGDGKLSGSAEDIREKMKEDLVTTWNDLKSWLAGQGSNEIAELCANAGGSATGPPTSEGEYLKNLCKGIAEVKYFVSGVRTKRDGGGRSDQAAEIEQLTRAQSYARCIVGSVALNELYGDHCKLDSVIEYVSPQVQGKLEGTYSKSDAELKKCEGINANHLMLGKSILASAIKKWAEGDREKEEKKVGGSKGTMRVGYVWGRWPYVCGGTARQKQEQYLQGLRKNNAKHMTKFLKVGNDNMSSGAATDGKPTIGEILTEEGYIIPQDRIIKALQDSMQSDSTASTPSFDLTKAIMENVTKVAEETEEGKLKQVLQKAQLCKTQTGDMKNCIQEKMESIMAEVCMKDNSEKFCKRLQCAKDYWQLTKDQSSSGDFWEGHVKKKLKNLITDTVDNGGAPTGHCDNGNSMNSANKEACKHMTNLLHQMYQNANGGTKEYSEQIIKCVLLREYAKKLKDKAQKEGYCDIDDGLQKAFNESKTIMDRTSQCGNANAAHCFECKWNITTDDELSGCKIDSNNDNVKTKVDQLLRVNDQTNETQVQKNLSDFNKENSLCERVKCAAKWWAQDTRNTGKEQNQFWENDVKKLWDELADKMKSTNGQGEPQCEALPNGTPSEKAACNYLHAGFTELYNPAKPAPTAAPAAPSPLGDILSAKHPSFRQTMGCLLLHYYAKHMKEKAVCNIDKGIKQAFDSWQNPSTKAPNCNGPAGSGGKGPCVPCQWDKNNELDSCLYKIKINSTTGSGGTAKEKVKKIIEDDKTNIPTMLGEINRMNKLCDYMECIASHLNSSSAQQNTNASTFWDKGTGEVGKLWKELAGAIMERSGSTQCDKVDGTRQATEPERKACEHLTAVFNKLRELTMNETSYPVLSKHPSFAQAMGCILLKEYAKLMKENSTCLIDSGLRKAFNTVGNGSNGNCNWEEKLDDCKVTIGSTTTEVQEKVKPIIKVDEKDIGIVTESINERTTLCDQLKCAVPNWFQKHSNGNAGTGTPTPTKNWCDFWDGAVKDALTDLFKKIESDGKTNTNSVCNDFGDGNEHSVERKACNHITAGLQHINTLSGNGNDQLLARAVGCIALNMYADKIITESKDKCPIDEIKITKMFNDWNEKNNNNSCKGVDRASNEHCFLCSRKENFNECKLSVDSSLVNTPSTTQSGASETCKTNETEVKAQIGGLLNEDNKIPQVKETLSTINEMDTFCTQLQCAAKKYYVKQNPGENSSKVKWEEVWNKVKEEVTSLGSAMYDNQNSTLDTHCSTADYNNKEVCLLFGAGLNHLYNNTNSNGDDAMKLFKRTMACAALNVYADQLIEKSQEKGCPIGEEEINKMFTKGNEHFKSSSSTSCPSDGSSVGRSNDCFTCERKANFSCQINSDDVKTKVKEMLNKDTTGLKKYLGNICGGQCKNMDSLCARVECVKKQWLRDRGKSETEQSEENEMWNGVKEQVTQLDNNIGTNNDGSTDDLCKGITCPDGATDCVSKATCKLIVKALKGIHEMKGDESDKDPLKENNRIFRSTMRCVALNAFAEKLRQYAEKGGYACAVEEGIKGAFDAGKLKDNRENWCKKNGKEDGSCEPCEKQECFGSKIGDQELLKEVLGMLDSATNTNIQSTLEQINHMSTLCDYIRCAATKWFKNRMTTTGETSNPTKNWCQFWEEGVKPTLGKMFTEIQKKGRINTHNAACKDFGDGNEHSVERKACNHITAGLDYIKSIPNGSGSGSTTTQNGHQDDDNFFKQSMMCAALNLYADKIKEQTESNCPIDEEKITQMFDDWNNENNKNSSSSTSSSCSSGVYGCFKCDRVKNSEFSSCQLSVDSSLVKATQNGQNCEENKENVPKKMDELLNQESKMEPTLNKINEMASSFCTQVQCAIKKKLKIKNGQPGVTTTPKWSEIQSEIDEELKKLLGHISQTDKQKEVEQYCKDNDAEWYKLGHKESKTNKAACLLFASGLKHIYGRPNGQKNGQFKGPSFEQTMGCLFLKEYAKQLKDLAEVKKQGNSWVHPLCDIEDGINHAFTKSGDIMKNVLPECSNGTDGISCFVCEWNDKDYDKCNIGTDNVKTNVKPLLQSKETHMQQILENTVCPILLTDLLTPFLPLAPVSIGLSAMAYYLWKYFGPLGKGGPRLRRSPADIPGPSVQEQVLHHVEEAGPHEYQLVKERKPRSAPTRTKRSGPVNRRTIIEIHFEVLDECQKGDSQLNQKDFMELLVQEFMGSEFMEEEEQVPKEGVPMEGVPMESIPLEQVPMERVPSLGSVFMV</sequence>
<evidence type="ECO:0000259" key="2">
    <source>
        <dbReference type="Pfam" id="PF12879"/>
    </source>
</evidence>
<evidence type="ECO:0000259" key="1">
    <source>
        <dbReference type="Pfam" id="PF12878"/>
    </source>
</evidence>
<dbReference type="Pfam" id="PF12879">
    <property type="entry name" value="SICA_C"/>
    <property type="match status" value="1"/>
</dbReference>
<gene>
    <name evidence="4" type="ORF">PKNA1_H1_0508000</name>
</gene>